<feature type="transmembrane region" description="Helical" evidence="14">
    <location>
        <begin position="183"/>
        <end position="210"/>
    </location>
</feature>
<evidence type="ECO:0000256" key="14">
    <source>
        <dbReference type="SAM" id="Phobius"/>
    </source>
</evidence>
<keyword evidence="10" id="KW-0406">Ion transport</keyword>
<sequence>MMTNLFSIFDPITSYSLSLNWLSSILFLSFFPQMFWLMSYKYMYMWILITNFIKKEINISLINYNSLNILIFISLFIYITLNNFISLFPYIFNSSSHLSFSLFLSLMYWISFMMFGWLKNSFHMFIHLTPQGTPYILMPFMVLIESISNLIRPLTLAIRLSANIIAGHLLMTLMSQSMNSLNLIMIMIMIYLQSILMILELAVSFIQAYVFSILSTLYSSETNYEN</sequence>
<dbReference type="GO" id="GO:0005743">
    <property type="term" value="C:mitochondrial inner membrane"/>
    <property type="evidence" value="ECO:0007669"/>
    <property type="project" value="UniProtKB-SubCell"/>
</dbReference>
<evidence type="ECO:0000256" key="12">
    <source>
        <dbReference type="ARBA" id="ARBA00023310"/>
    </source>
</evidence>
<dbReference type="CDD" id="cd00310">
    <property type="entry name" value="ATP-synt_Fo_a_6"/>
    <property type="match status" value="1"/>
</dbReference>
<evidence type="ECO:0000256" key="8">
    <source>
        <dbReference type="ARBA" id="ARBA00022781"/>
    </source>
</evidence>
<dbReference type="InterPro" id="IPR035908">
    <property type="entry name" value="F0_ATP_A_sf"/>
</dbReference>
<evidence type="ECO:0000256" key="3">
    <source>
        <dbReference type="ARBA" id="ARBA00006810"/>
    </source>
</evidence>
<reference evidence="15" key="1">
    <citation type="journal article" date="2022" name="Genes (Basel)">
        <title>Novel Gene Rearrangements in the Mitochondrial Genomes of Cynipoid Wasps (Hymenoptera: Cynipoidea).</title>
        <authorList>
            <person name="Shu X."/>
            <person name="Li Z."/>
            <person name="Yuan R."/>
            <person name="Tang P."/>
            <person name="Chen X."/>
        </authorList>
    </citation>
    <scope>NUCLEOTIDE SEQUENCE</scope>
</reference>
<dbReference type="EMBL" id="OM677825">
    <property type="protein sequence ID" value="UZT67481.1"/>
    <property type="molecule type" value="Genomic_DNA"/>
</dbReference>
<comment type="function">
    <text evidence="1">Mitochondrial membrane ATP synthase (F(1)F(0) ATP synthase or Complex V) produces ATP from ADP in the presence of a proton gradient across the membrane which is generated by electron transport complexes of the respiratory chain. F-type ATPases consist of two structural domains, F(1) - containing the extramembraneous catalytic core and F(0) - containing the membrane proton channel, linked together by a central stalk and a peripheral stalk. During catalysis, ATP synthesis in the catalytic domain of F(1) is coupled via a rotary mechanism of the central stalk subunits to proton translocation. Key component of the proton channel; it may play a direct role in the translocation of protons across the membrane.</text>
</comment>
<dbReference type="Gene3D" id="1.20.120.220">
    <property type="entry name" value="ATP synthase, F0 complex, subunit A"/>
    <property type="match status" value="1"/>
</dbReference>
<feature type="transmembrane region" description="Helical" evidence="14">
    <location>
        <begin position="61"/>
        <end position="80"/>
    </location>
</feature>
<gene>
    <name evidence="15" type="primary">atp6</name>
</gene>
<keyword evidence="9 14" id="KW-1133">Transmembrane helix</keyword>
<keyword evidence="8" id="KW-0375">Hydrogen ion transport</keyword>
<dbReference type="InterPro" id="IPR000568">
    <property type="entry name" value="ATP_synth_F0_asu"/>
</dbReference>
<keyword evidence="15" id="KW-0496">Mitochondrion</keyword>
<geneLocation type="mitochondrion" evidence="15"/>
<dbReference type="PANTHER" id="PTHR11410:SF0">
    <property type="entry name" value="ATP SYNTHASE SUBUNIT A"/>
    <property type="match status" value="1"/>
</dbReference>
<evidence type="ECO:0000256" key="1">
    <source>
        <dbReference type="ARBA" id="ARBA00002070"/>
    </source>
</evidence>
<dbReference type="PRINTS" id="PR00123">
    <property type="entry name" value="ATPASEA"/>
</dbReference>
<evidence type="ECO:0000256" key="5">
    <source>
        <dbReference type="ARBA" id="ARBA00022448"/>
    </source>
</evidence>
<keyword evidence="11 14" id="KW-0472">Membrane</keyword>
<proteinExistence type="inferred from homology"/>
<evidence type="ECO:0000256" key="11">
    <source>
        <dbReference type="ARBA" id="ARBA00023136"/>
    </source>
</evidence>
<reference evidence="15" key="2">
    <citation type="submission" date="2022-02" db="EMBL/GenBank/DDBJ databases">
        <authorList>
            <person name="Shu X.H."/>
            <person name="Li Z.K."/>
            <person name="Tang P."/>
            <person name="Chen X.X."/>
        </authorList>
    </citation>
    <scope>NUCLEOTIDE SEQUENCE</scope>
</reference>
<name>A0A9E8GDL4_9HYME</name>
<dbReference type="InterPro" id="IPR045083">
    <property type="entry name" value="ATP_synth_F0_asu_bact/mt"/>
</dbReference>
<dbReference type="GO" id="GO:0046933">
    <property type="term" value="F:proton-transporting ATP synthase activity, rotational mechanism"/>
    <property type="evidence" value="ECO:0007669"/>
    <property type="project" value="TreeGrafter"/>
</dbReference>
<evidence type="ECO:0000313" key="15">
    <source>
        <dbReference type="EMBL" id="UZT67481.1"/>
    </source>
</evidence>
<keyword evidence="6" id="KW-0138">CF(0)</keyword>
<accession>A0A9E8GDL4</accession>
<dbReference type="InterPro" id="IPR023011">
    <property type="entry name" value="ATP_synth_F0_asu_AS"/>
</dbReference>
<dbReference type="Pfam" id="PF00119">
    <property type="entry name" value="ATP-synt_A"/>
    <property type="match status" value="1"/>
</dbReference>
<dbReference type="AlphaFoldDB" id="A0A9E8GDL4"/>
<evidence type="ECO:0000256" key="2">
    <source>
        <dbReference type="ARBA" id="ARBA00004141"/>
    </source>
</evidence>
<protein>
    <recommendedName>
        <fullName evidence="13">ATP synthase subunit a</fullName>
    </recommendedName>
</protein>
<keyword evidence="5" id="KW-0813">Transport</keyword>
<keyword evidence="12" id="KW-0066">ATP synthesis</keyword>
<evidence type="ECO:0000256" key="7">
    <source>
        <dbReference type="ARBA" id="ARBA00022692"/>
    </source>
</evidence>
<dbReference type="PANTHER" id="PTHR11410">
    <property type="entry name" value="ATP SYNTHASE SUBUNIT A"/>
    <property type="match status" value="1"/>
</dbReference>
<keyword evidence="7 14" id="KW-0812">Transmembrane</keyword>
<evidence type="ECO:0000256" key="10">
    <source>
        <dbReference type="ARBA" id="ARBA00023065"/>
    </source>
</evidence>
<dbReference type="GO" id="GO:0045259">
    <property type="term" value="C:proton-transporting ATP synthase complex"/>
    <property type="evidence" value="ECO:0007669"/>
    <property type="project" value="UniProtKB-KW"/>
</dbReference>
<evidence type="ECO:0000256" key="4">
    <source>
        <dbReference type="ARBA" id="ARBA00011648"/>
    </source>
</evidence>
<dbReference type="NCBIfam" id="TIGR01131">
    <property type="entry name" value="ATP_synt_6_or_A"/>
    <property type="match status" value="1"/>
</dbReference>
<comment type="subcellular location">
    <subcellularLocation>
        <location evidence="2">Membrane</location>
        <topology evidence="2">Multi-pass membrane protein</topology>
    </subcellularLocation>
    <subcellularLocation>
        <location evidence="13">Mitochondrion inner membrane</location>
        <topology evidence="13">Multi-pass membrane protein</topology>
    </subcellularLocation>
</comment>
<organism evidence="15">
    <name type="scientific">Endecameris sp. ZJUH 20220006</name>
    <dbReference type="NCBI Taxonomy" id="2943471"/>
    <lineage>
        <taxon>Eukaryota</taxon>
        <taxon>Metazoa</taxon>
        <taxon>Ecdysozoa</taxon>
        <taxon>Arthropoda</taxon>
        <taxon>Hexapoda</taxon>
        <taxon>Insecta</taxon>
        <taxon>Pterygota</taxon>
        <taxon>Neoptera</taxon>
        <taxon>Endopterygota</taxon>
        <taxon>Hymenoptera</taxon>
        <taxon>Apocrita</taxon>
        <taxon>Proctotrupomorpha</taxon>
        <taxon>Cynipoidea</taxon>
        <taxon>Figitidae</taxon>
        <taxon>Eucoilinae</taxon>
        <taxon>Endecameris</taxon>
    </lineage>
</organism>
<feature type="transmembrane region" description="Helical" evidence="14">
    <location>
        <begin position="20"/>
        <end position="40"/>
    </location>
</feature>
<dbReference type="PROSITE" id="PS00449">
    <property type="entry name" value="ATPASE_A"/>
    <property type="match status" value="1"/>
</dbReference>
<evidence type="ECO:0000256" key="9">
    <source>
        <dbReference type="ARBA" id="ARBA00022989"/>
    </source>
</evidence>
<comment type="similarity">
    <text evidence="3">Belongs to the ATPase A chain family.</text>
</comment>
<comment type="subunit">
    <text evidence="4">F-type ATPases have 2 components, CF(1) - the catalytic core - and CF(0) - the membrane proton channel. CF(1) has five subunits: alpha(3), beta(3), gamma(1), delta(1), epsilon(1). CF(0) has three main subunits: a, b and c.</text>
</comment>
<feature type="transmembrane region" description="Helical" evidence="14">
    <location>
        <begin position="100"/>
        <end position="118"/>
    </location>
</feature>
<dbReference type="SUPFAM" id="SSF81336">
    <property type="entry name" value="F1F0 ATP synthase subunit A"/>
    <property type="match status" value="1"/>
</dbReference>
<evidence type="ECO:0000256" key="6">
    <source>
        <dbReference type="ARBA" id="ARBA00022547"/>
    </source>
</evidence>
<evidence type="ECO:0000256" key="13">
    <source>
        <dbReference type="RuleBase" id="RU004450"/>
    </source>
</evidence>